<reference evidence="2" key="1">
    <citation type="submission" date="2013-07" db="EMBL/GenBank/DDBJ databases">
        <authorList>
            <person name="Geib S."/>
        </authorList>
    </citation>
    <scope>NUCLEOTIDE SEQUENCE</scope>
</reference>
<sequence>MKPLKSRLDETAEPVKEAIVSYVEAMVNNWFRLYGTEIMKSGKTAIQDLAEQRIMIERYMNFVKPVSEPKKGFVIYNSRVTLDDSKHAVFGESAKRETKGLQNGSDARTELAKSLTETAQPTSKMVSKPGTDVDFRCHGGVEANKAEDKNKLKINRNNYQHVRPKVSSGIRKERITQKPVVQSGKKSAESVAPASQINTNFKDKHIQSKVFTGKEASKPVLKKKKSKPKLISSSFGELLLEKEIKKAYEISKLNTDNRIPSSSRKKWGSSTNSTTQNSSTNNEGKSKHKRSKLKTNTPSSKSPKHNASKQSGKSSIDVAESSPLKKIRFSLPTNLNTNWPSIYKNLETLLKTSFPFREQAREGGGGAVLESKENLNNNTVFKNNLTKIVLNKDLDFSIEQPLQKPNKTQNIFDLDKSPKDTNSSSSLLQTIEEHFAKQIEAKRLELLEQVRRRKLHGIMETQEEIEVKNKFSIIEDESKEKDVGYFVQPADEWSQWEFKKRLREIQERDLMTTLNNKTPNYVE</sequence>
<evidence type="ECO:0000256" key="1">
    <source>
        <dbReference type="SAM" id="MobiDB-lite"/>
    </source>
</evidence>
<organism evidence="2">
    <name type="scientific">Ceratitis capitata</name>
    <name type="common">Mediterranean fruit fly</name>
    <name type="synonym">Tephritis capitata</name>
    <dbReference type="NCBI Taxonomy" id="7213"/>
    <lineage>
        <taxon>Eukaryota</taxon>
        <taxon>Metazoa</taxon>
        <taxon>Ecdysozoa</taxon>
        <taxon>Arthropoda</taxon>
        <taxon>Hexapoda</taxon>
        <taxon>Insecta</taxon>
        <taxon>Pterygota</taxon>
        <taxon>Neoptera</taxon>
        <taxon>Endopterygota</taxon>
        <taxon>Diptera</taxon>
        <taxon>Brachycera</taxon>
        <taxon>Muscomorpha</taxon>
        <taxon>Tephritoidea</taxon>
        <taxon>Tephritidae</taxon>
        <taxon>Ceratitis</taxon>
        <taxon>Ceratitis</taxon>
    </lineage>
</organism>
<proteinExistence type="evidence at transcript level"/>
<reference evidence="2" key="2">
    <citation type="journal article" date="2014" name="BMC Genomics">
        <title>A genomic perspective to assessing quality of mass-reared SIT flies used in Mediterranean fruit fly (Ceratitis capitata) eradication in California.</title>
        <authorList>
            <person name="Calla B."/>
            <person name="Hall B."/>
            <person name="Hou S."/>
            <person name="Geib S.M."/>
        </authorList>
    </citation>
    <scope>NUCLEOTIDE SEQUENCE</scope>
</reference>
<name>W8B3M3_CERCA</name>
<dbReference type="OrthoDB" id="68090at2759"/>
<feature type="region of interest" description="Disordered" evidence="1">
    <location>
        <begin position="256"/>
        <end position="319"/>
    </location>
</feature>
<protein>
    <submittedName>
        <fullName evidence="2">Uncharacterized protein</fullName>
    </submittedName>
</protein>
<dbReference type="EMBL" id="GAMC01014911">
    <property type="protein sequence ID" value="JAB91644.1"/>
    <property type="molecule type" value="mRNA"/>
</dbReference>
<evidence type="ECO:0000313" key="2">
    <source>
        <dbReference type="EMBL" id="JAB91648.1"/>
    </source>
</evidence>
<feature type="compositionally biased region" description="Low complexity" evidence="1">
    <location>
        <begin position="269"/>
        <end position="282"/>
    </location>
</feature>
<accession>W8B3M3</accession>
<dbReference type="AlphaFoldDB" id="W8B3M3"/>
<dbReference type="EMBL" id="GAMC01014907">
    <property type="protein sequence ID" value="JAB91648.1"/>
    <property type="molecule type" value="mRNA"/>
</dbReference>
<dbReference type="EMBL" id="GAMC01014909">
    <property type="protein sequence ID" value="JAB91646.1"/>
    <property type="molecule type" value="mRNA"/>
</dbReference>